<reference evidence="1" key="2">
    <citation type="submission" date="2022-01" db="EMBL/GenBank/DDBJ databases">
        <authorList>
            <person name="Yamashiro T."/>
            <person name="Shiraishi A."/>
            <person name="Satake H."/>
            <person name="Nakayama K."/>
        </authorList>
    </citation>
    <scope>NUCLEOTIDE SEQUENCE</scope>
</reference>
<comment type="caution">
    <text evidence="1">The sequence shown here is derived from an EMBL/GenBank/DDBJ whole genome shotgun (WGS) entry which is preliminary data.</text>
</comment>
<organism evidence="1 2">
    <name type="scientific">Tanacetum coccineum</name>
    <dbReference type="NCBI Taxonomy" id="301880"/>
    <lineage>
        <taxon>Eukaryota</taxon>
        <taxon>Viridiplantae</taxon>
        <taxon>Streptophyta</taxon>
        <taxon>Embryophyta</taxon>
        <taxon>Tracheophyta</taxon>
        <taxon>Spermatophyta</taxon>
        <taxon>Magnoliopsida</taxon>
        <taxon>eudicotyledons</taxon>
        <taxon>Gunneridae</taxon>
        <taxon>Pentapetalae</taxon>
        <taxon>asterids</taxon>
        <taxon>campanulids</taxon>
        <taxon>Asterales</taxon>
        <taxon>Asteraceae</taxon>
        <taxon>Asteroideae</taxon>
        <taxon>Anthemideae</taxon>
        <taxon>Anthemidinae</taxon>
        <taxon>Tanacetum</taxon>
    </lineage>
</organism>
<protein>
    <submittedName>
        <fullName evidence="1">Uncharacterized protein</fullName>
    </submittedName>
</protein>
<name>A0ABQ4YZC3_9ASTR</name>
<evidence type="ECO:0000313" key="1">
    <source>
        <dbReference type="EMBL" id="GJS82865.1"/>
    </source>
</evidence>
<dbReference type="EMBL" id="BQNB010010857">
    <property type="protein sequence ID" value="GJS82865.1"/>
    <property type="molecule type" value="Genomic_DNA"/>
</dbReference>
<gene>
    <name evidence="1" type="ORF">Tco_0749406</name>
</gene>
<reference evidence="1" key="1">
    <citation type="journal article" date="2022" name="Int. J. Mol. Sci.">
        <title>Draft Genome of Tanacetum Coccineum: Genomic Comparison of Closely Related Tanacetum-Family Plants.</title>
        <authorList>
            <person name="Yamashiro T."/>
            <person name="Shiraishi A."/>
            <person name="Nakayama K."/>
            <person name="Satake H."/>
        </authorList>
    </citation>
    <scope>NUCLEOTIDE SEQUENCE</scope>
</reference>
<keyword evidence="2" id="KW-1185">Reference proteome</keyword>
<proteinExistence type="predicted"/>
<dbReference type="Proteomes" id="UP001151760">
    <property type="component" value="Unassembled WGS sequence"/>
</dbReference>
<accession>A0ABQ4YZC3</accession>
<sequence length="235" mass="25222">MNRPSIDLNCYKPSQAFVTVPLQQENKQKSQGNVNTKFFTNLLTNTTTPSKKNNFSLMRNVKNYENGDGSSLFSVGGCVSDQSALNYLSRSHTTVTPELSATALLKKARMIGSTSSNTSTTSLSRAYATSSLSGPTTFESANFLVGSKSYDNMDEQVNSFSNSGNGSSIFTQYAGATYEQKASYQDQSQNIGSKISFQPSRGVAFTRDFLGVGNEIAGDLSSDGPQSGCVGRSFL</sequence>
<evidence type="ECO:0000313" key="2">
    <source>
        <dbReference type="Proteomes" id="UP001151760"/>
    </source>
</evidence>